<name>Q71MF8_HUMAN</name>
<protein>
    <submittedName>
        <fullName evidence="1">Uncharacterized protein FP731</fullName>
    </submittedName>
</protein>
<reference evidence="1" key="1">
    <citation type="submission" date="2001-11" db="EMBL/GenBank/DDBJ databases">
        <title>Novel human cDNA clones with function of affecting cancer cell growth.</title>
        <authorList>
            <person name="Zhang P.P."/>
            <person name="Qin W.X."/>
            <person name="Wan D.F."/>
            <person name="Zhou X.M."/>
            <person name="Jiang H.Q."/>
            <person name="Huang Y."/>
            <person name="Zhao X.T."/>
            <person name="Gu J.R."/>
        </authorList>
    </citation>
    <scope>NUCLEOTIDE SEQUENCE</scope>
</reference>
<dbReference type="AlphaFoldDB" id="Q71MF8"/>
<organism evidence="1">
    <name type="scientific">Homo sapiens</name>
    <name type="common">Human</name>
    <dbReference type="NCBI Taxonomy" id="9606"/>
    <lineage>
        <taxon>Eukaryota</taxon>
        <taxon>Metazoa</taxon>
        <taxon>Chordata</taxon>
        <taxon>Craniata</taxon>
        <taxon>Vertebrata</taxon>
        <taxon>Euteleostomi</taxon>
        <taxon>Mammalia</taxon>
        <taxon>Eutheria</taxon>
        <taxon>Euarchontoglires</taxon>
        <taxon>Primates</taxon>
        <taxon>Haplorrhini</taxon>
        <taxon>Catarrhini</taxon>
        <taxon>Hominidae</taxon>
        <taxon>Homo</taxon>
    </lineage>
</organism>
<proteinExistence type="evidence at transcript level"/>
<sequence>MLRYGSLACSKWVFRRFSSWAQSPTWVRPPDYTTPVGRGVGFLPHRRLCEWRPLESCGAQPAAGGSSLNLRLSSHKTSDFQPPVMLHTLACQDNRRWLQVTGY</sequence>
<dbReference type="EMBL" id="AF447879">
    <property type="protein sequence ID" value="AAQ04654.1"/>
    <property type="molecule type" value="mRNA"/>
</dbReference>
<evidence type="ECO:0000313" key="1">
    <source>
        <dbReference type="EMBL" id="AAQ04654.1"/>
    </source>
</evidence>
<accession>Q71MF8</accession>
<gene>
    <name evidence="1" type="primary">FP731</name>
</gene>